<dbReference type="PANTHER" id="PTHR33794:SF1">
    <property type="entry name" value="BACILLOLYSIN"/>
    <property type="match status" value="1"/>
</dbReference>
<organism evidence="16 17">
    <name type="scientific">Rubrivirga litoralis</name>
    <dbReference type="NCBI Taxonomy" id="3075598"/>
    <lineage>
        <taxon>Bacteria</taxon>
        <taxon>Pseudomonadati</taxon>
        <taxon>Rhodothermota</taxon>
        <taxon>Rhodothermia</taxon>
        <taxon>Rhodothermales</taxon>
        <taxon>Rubricoccaceae</taxon>
        <taxon>Rubrivirga</taxon>
    </lineage>
</organism>
<dbReference type="NCBIfam" id="TIGR04183">
    <property type="entry name" value="Por_Secre_tail"/>
    <property type="match status" value="1"/>
</dbReference>
<feature type="domain" description="Peptidase M4" evidence="12">
    <location>
        <begin position="273"/>
        <end position="420"/>
    </location>
</feature>
<evidence type="ECO:0000313" key="16">
    <source>
        <dbReference type="EMBL" id="MDT0630459.1"/>
    </source>
</evidence>
<accession>A0ABU3BME6</accession>
<gene>
    <name evidence="16" type="ORF">RM540_01755</name>
</gene>
<evidence type="ECO:0000256" key="11">
    <source>
        <dbReference type="SAM" id="SignalP"/>
    </source>
</evidence>
<evidence type="ECO:0000256" key="2">
    <source>
        <dbReference type="ARBA" id="ARBA00009388"/>
    </source>
</evidence>
<feature type="domain" description="FTP" evidence="15">
    <location>
        <begin position="95"/>
        <end position="142"/>
    </location>
</feature>
<dbReference type="Gene3D" id="1.10.390.10">
    <property type="entry name" value="Neutral Protease Domain 2"/>
    <property type="match status" value="1"/>
</dbReference>
<evidence type="ECO:0000256" key="5">
    <source>
        <dbReference type="ARBA" id="ARBA00022729"/>
    </source>
</evidence>
<keyword evidence="3" id="KW-0645">Protease</keyword>
<sequence>MPLAPFRPTAWWVLAAALAVTVVSPAAAQDADARLSKAAFDASTLTRVAWDGERGTPQFLAGDLGVYDAAPAAAAQAFLSANAAAFGFDEDPDVRLVRAERDDLGLEHVVVQQEVGGVPVWGAQSALHLDRSGRAYAWGGALHPGAESVATRPALSAASALDAARAAVAVTEERASVPADALGEAIDWTPQAELVVYPGDDGYALAYHVRLFAERPVPANWEVFVDAQTGAVLHHFNSIHTTAPPSAGAAGRGGAAARAAAGSPVFVDGSANGTGTTLYAGTTSIPTFLSQGTYYLYDTTRGPDYIRTLSANGQNTLPGSYVTDADNNFSASNQRIAVSAHTGAVQVFDYFKGTHGRSSYDGNNASITSTVSYDDVPGGDGYNNAFWNGQQMVYGDGDGRTFSPLVELDIVAHELTHAVTGASAGLIYQNESGALNEAVSDIFAVMVDRDDYRVGEESYTPGTSGDALRYLDDPPAGDQPDHYADRYVGSQDNGGVHINSGIANKQAYLMMAGGTFRGQSVQSVGRGVTEKVWYRALTRYFTASTNFAGAREGTLQAAADLYGAGSSQARAVADAWAAVGVGSASGGSDGGTGGGTPEWRYETQTIQSPHPYSNSLNNTKSYSKSGAQRVAMYFERFELEANYDYVYVKDQSGTTRATYTGTKDAFWAIVDGPVISANLVTDRSVTGYGYRVTRVAYFSDRALLAADAEGTPLAEAPTAPPSDPVLALQKAEVVELSLALAPNPARSAATVTVGLPEGGAVRVAVYDLLGREVAVAADGTFEAGLHPVALQTAALPAGAYVVVLDAAGERRTSRLTVVR</sequence>
<dbReference type="InterPro" id="IPR013856">
    <property type="entry name" value="Peptidase_M4_domain"/>
</dbReference>
<comment type="caution">
    <text evidence="16">The sequence shown here is derived from an EMBL/GenBank/DDBJ whole genome shotgun (WGS) entry which is preliminary data.</text>
</comment>
<dbReference type="Pfam" id="PF01447">
    <property type="entry name" value="Peptidase_M4"/>
    <property type="match status" value="1"/>
</dbReference>
<dbReference type="SUPFAM" id="SSF55486">
    <property type="entry name" value="Metalloproteases ('zincins'), catalytic domain"/>
    <property type="match status" value="1"/>
</dbReference>
<dbReference type="InterPro" id="IPR026444">
    <property type="entry name" value="Secre_tail"/>
</dbReference>
<protein>
    <submittedName>
        <fullName evidence="16">M4 family metallopeptidase</fullName>
    </submittedName>
</protein>
<dbReference type="InterPro" id="IPR001570">
    <property type="entry name" value="Peptidase_M4_C_domain"/>
</dbReference>
<keyword evidence="17" id="KW-1185">Reference proteome</keyword>
<keyword evidence="5 11" id="KW-0732">Signal</keyword>
<feature type="domain" description="Peptidase M4 C-terminal" evidence="13">
    <location>
        <begin position="424"/>
        <end position="581"/>
    </location>
</feature>
<keyword evidence="7" id="KW-0862">Zinc</keyword>
<feature type="chain" id="PRO_5045450512" evidence="11">
    <location>
        <begin position="29"/>
        <end position="819"/>
    </location>
</feature>
<dbReference type="Gene3D" id="3.10.170.10">
    <property type="match status" value="1"/>
</dbReference>
<comment type="similarity">
    <text evidence="2">Belongs to the peptidase M4 family.</text>
</comment>
<evidence type="ECO:0000256" key="4">
    <source>
        <dbReference type="ARBA" id="ARBA00022723"/>
    </source>
</evidence>
<evidence type="ECO:0000256" key="7">
    <source>
        <dbReference type="ARBA" id="ARBA00022833"/>
    </source>
</evidence>
<dbReference type="InterPro" id="IPR025711">
    <property type="entry name" value="PepSY"/>
</dbReference>
<evidence type="ECO:0000256" key="10">
    <source>
        <dbReference type="SAM" id="MobiDB-lite"/>
    </source>
</evidence>
<keyword evidence="8" id="KW-0482">Metalloprotease</keyword>
<dbReference type="RefSeq" id="WP_311661569.1">
    <property type="nucleotide sequence ID" value="NZ_JAVRHT010000002.1"/>
</dbReference>
<dbReference type="InterPro" id="IPR027268">
    <property type="entry name" value="Peptidase_M4/M1_CTD_sf"/>
</dbReference>
<dbReference type="Gene3D" id="3.10.450.40">
    <property type="match status" value="1"/>
</dbReference>
<evidence type="ECO:0000256" key="1">
    <source>
        <dbReference type="ARBA" id="ARBA00001947"/>
    </source>
</evidence>
<name>A0ABU3BME6_9BACT</name>
<proteinExistence type="inferred from homology"/>
<dbReference type="Pfam" id="PF07504">
    <property type="entry name" value="FTP"/>
    <property type="match status" value="1"/>
</dbReference>
<dbReference type="Gene3D" id="2.60.120.290">
    <property type="entry name" value="Spermadhesin, CUB domain"/>
    <property type="match status" value="1"/>
</dbReference>
<evidence type="ECO:0000259" key="13">
    <source>
        <dbReference type="Pfam" id="PF02868"/>
    </source>
</evidence>
<dbReference type="SUPFAM" id="SSF49854">
    <property type="entry name" value="Spermadhesin, CUB domain"/>
    <property type="match status" value="1"/>
</dbReference>
<dbReference type="EMBL" id="JAVRHT010000002">
    <property type="protein sequence ID" value="MDT0630459.1"/>
    <property type="molecule type" value="Genomic_DNA"/>
</dbReference>
<evidence type="ECO:0000256" key="9">
    <source>
        <dbReference type="ARBA" id="ARBA00023145"/>
    </source>
</evidence>
<evidence type="ECO:0000256" key="8">
    <source>
        <dbReference type="ARBA" id="ARBA00023049"/>
    </source>
</evidence>
<keyword evidence="4" id="KW-0479">Metal-binding</keyword>
<feature type="region of interest" description="Disordered" evidence="10">
    <location>
        <begin position="456"/>
        <end position="481"/>
    </location>
</feature>
<feature type="signal peptide" evidence="11">
    <location>
        <begin position="1"/>
        <end position="28"/>
    </location>
</feature>
<dbReference type="InterPro" id="IPR023612">
    <property type="entry name" value="Peptidase_M4"/>
</dbReference>
<dbReference type="PRINTS" id="PR00730">
    <property type="entry name" value="THERMOLYSIN"/>
</dbReference>
<dbReference type="InterPro" id="IPR035914">
    <property type="entry name" value="Sperma_CUB_dom_sf"/>
</dbReference>
<dbReference type="InterPro" id="IPR011096">
    <property type="entry name" value="FTP_domain"/>
</dbReference>
<comment type="cofactor">
    <cofactor evidence="1">
        <name>Zn(2+)</name>
        <dbReference type="ChEBI" id="CHEBI:29105"/>
    </cofactor>
</comment>
<evidence type="ECO:0000313" key="17">
    <source>
        <dbReference type="Proteomes" id="UP001267426"/>
    </source>
</evidence>
<keyword evidence="9" id="KW-0865">Zymogen</keyword>
<dbReference type="InterPro" id="IPR050728">
    <property type="entry name" value="Zinc_Metalloprotease_M4"/>
</dbReference>
<keyword evidence="6" id="KW-0378">Hydrolase</keyword>
<dbReference type="CDD" id="cd09597">
    <property type="entry name" value="M4_TLP"/>
    <property type="match status" value="1"/>
</dbReference>
<dbReference type="Pfam" id="PF03413">
    <property type="entry name" value="PepSY"/>
    <property type="match status" value="1"/>
</dbReference>
<evidence type="ECO:0000259" key="15">
    <source>
        <dbReference type="Pfam" id="PF07504"/>
    </source>
</evidence>
<evidence type="ECO:0000256" key="3">
    <source>
        <dbReference type="ARBA" id="ARBA00022670"/>
    </source>
</evidence>
<reference evidence="16 17" key="1">
    <citation type="submission" date="2023-09" db="EMBL/GenBank/DDBJ databases">
        <authorList>
            <person name="Rey-Velasco X."/>
        </authorList>
    </citation>
    <scope>NUCLEOTIDE SEQUENCE [LARGE SCALE GENOMIC DNA]</scope>
    <source>
        <strain evidence="16 17">F394</strain>
    </source>
</reference>
<evidence type="ECO:0000256" key="6">
    <source>
        <dbReference type="ARBA" id="ARBA00022801"/>
    </source>
</evidence>
<dbReference type="Pfam" id="PF02868">
    <property type="entry name" value="Peptidase_M4_C"/>
    <property type="match status" value="1"/>
</dbReference>
<feature type="domain" description="PepSY" evidence="14">
    <location>
        <begin position="155"/>
        <end position="233"/>
    </location>
</feature>
<evidence type="ECO:0000259" key="14">
    <source>
        <dbReference type="Pfam" id="PF03413"/>
    </source>
</evidence>
<dbReference type="Gene3D" id="3.10.450.490">
    <property type="match status" value="1"/>
</dbReference>
<dbReference type="PANTHER" id="PTHR33794">
    <property type="entry name" value="BACILLOLYSIN"/>
    <property type="match status" value="1"/>
</dbReference>
<dbReference type="Proteomes" id="UP001267426">
    <property type="component" value="Unassembled WGS sequence"/>
</dbReference>
<evidence type="ECO:0000259" key="12">
    <source>
        <dbReference type="Pfam" id="PF01447"/>
    </source>
</evidence>